<dbReference type="GO" id="GO:0035267">
    <property type="term" value="C:NuA4 histone acetyltransferase complex"/>
    <property type="evidence" value="ECO:0007669"/>
    <property type="project" value="TreeGrafter"/>
</dbReference>
<dbReference type="Gene3D" id="1.20.920.10">
    <property type="entry name" value="Bromodomain-like"/>
    <property type="match status" value="1"/>
</dbReference>
<evidence type="ECO:0000256" key="2">
    <source>
        <dbReference type="PROSITE-ProRule" id="PRU00035"/>
    </source>
</evidence>
<dbReference type="AlphaFoldDB" id="A0A7S4KI57"/>
<dbReference type="PANTHER" id="PTHR15398">
    <property type="entry name" value="BROMODOMAIN-CONTAINING PROTEIN 8"/>
    <property type="match status" value="1"/>
</dbReference>
<evidence type="ECO:0000259" key="3">
    <source>
        <dbReference type="PROSITE" id="PS50014"/>
    </source>
</evidence>
<keyword evidence="1 2" id="KW-0103">Bromodomain</keyword>
<dbReference type="PANTHER" id="PTHR15398:SF4">
    <property type="entry name" value="BROMODOMAIN-CONTAINING PROTEIN 8 ISOFORM X1"/>
    <property type="match status" value="1"/>
</dbReference>
<protein>
    <recommendedName>
        <fullName evidence="3">Bromo domain-containing protein</fullName>
    </recommendedName>
</protein>
<dbReference type="EMBL" id="HBKR01010777">
    <property type="protein sequence ID" value="CAE2295830.1"/>
    <property type="molecule type" value="Transcribed_RNA"/>
</dbReference>
<reference evidence="4" key="1">
    <citation type="submission" date="2021-01" db="EMBL/GenBank/DDBJ databases">
        <authorList>
            <person name="Corre E."/>
            <person name="Pelletier E."/>
            <person name="Niang G."/>
            <person name="Scheremetjew M."/>
            <person name="Finn R."/>
            <person name="Kale V."/>
            <person name="Holt S."/>
            <person name="Cochrane G."/>
            <person name="Meng A."/>
            <person name="Brown T."/>
            <person name="Cohen L."/>
        </authorList>
    </citation>
    <scope>NUCLEOTIDE SEQUENCE</scope>
    <source>
        <strain evidence="4">SoJaBio B1-5/56/2</strain>
    </source>
</reference>
<gene>
    <name evidence="4" type="ORF">NAES01612_LOCUS7160</name>
</gene>
<dbReference type="InterPro" id="IPR036427">
    <property type="entry name" value="Bromodomain-like_sf"/>
</dbReference>
<sequence>MSWKREGKKEEPVFTEIDVFIVEEVQQSASTFDPFVISSKIYASKGIAPSMEDVTKRFFYLVNTYGSFEKLYEVTLKKKAQGVQQSVEIPQVTIKSEVKQNLLAETLLECVNQISSSPLSDVFREPVEANIYMSFNNHHEGPYMTRVFRPMDLSTIRNHIQGGKIASWKSLLYSLTRISTNCVFFNSPDSEFPKRAMEFFDLCYATVSTYAK</sequence>
<accession>A0A7S4KI57</accession>
<proteinExistence type="predicted"/>
<dbReference type="Pfam" id="PF00439">
    <property type="entry name" value="Bromodomain"/>
    <property type="match status" value="1"/>
</dbReference>
<evidence type="ECO:0000313" key="4">
    <source>
        <dbReference type="EMBL" id="CAE2295830.1"/>
    </source>
</evidence>
<organism evidence="4">
    <name type="scientific">Paramoeba aestuarina</name>
    <dbReference type="NCBI Taxonomy" id="180227"/>
    <lineage>
        <taxon>Eukaryota</taxon>
        <taxon>Amoebozoa</taxon>
        <taxon>Discosea</taxon>
        <taxon>Flabellinia</taxon>
        <taxon>Dactylopodida</taxon>
        <taxon>Paramoebidae</taxon>
        <taxon>Paramoeba</taxon>
    </lineage>
</organism>
<feature type="domain" description="Bromo" evidence="3">
    <location>
        <begin position="115"/>
        <end position="193"/>
    </location>
</feature>
<dbReference type="SMART" id="SM00297">
    <property type="entry name" value="BROMO"/>
    <property type="match status" value="1"/>
</dbReference>
<dbReference type="PROSITE" id="PS50014">
    <property type="entry name" value="BROMODOMAIN_2"/>
    <property type="match status" value="1"/>
</dbReference>
<dbReference type="InterPro" id="IPR001487">
    <property type="entry name" value="Bromodomain"/>
</dbReference>
<evidence type="ECO:0000256" key="1">
    <source>
        <dbReference type="ARBA" id="ARBA00023117"/>
    </source>
</evidence>
<dbReference type="SUPFAM" id="SSF47370">
    <property type="entry name" value="Bromodomain"/>
    <property type="match status" value="1"/>
</dbReference>
<name>A0A7S4KI57_9EUKA</name>